<evidence type="ECO:0000313" key="6">
    <source>
        <dbReference type="EMBL" id="RBQ03640.1"/>
    </source>
</evidence>
<sequence length="128" mass="14636">MTKRNKIIYWIATVWLSLGMLSTGIVQLLKMKEEVALFKQLGYPVYFLTLLGIWKILGVIAVLIPKFTLLKEWAYAGFFFAMSGAVFSHISVADQSFSAYFGPMLLLMLTVLSWYFRPAERRIVSTNP</sequence>
<evidence type="ECO:0000256" key="5">
    <source>
        <dbReference type="SAM" id="Phobius"/>
    </source>
</evidence>
<keyword evidence="3 5" id="KW-1133">Transmembrane helix</keyword>
<evidence type="ECO:0000313" key="7">
    <source>
        <dbReference type="Proteomes" id="UP000252081"/>
    </source>
</evidence>
<dbReference type="RefSeq" id="WP_113950739.1">
    <property type="nucleotide sequence ID" value="NZ_QNQU01000020.1"/>
</dbReference>
<accession>A0A366KQ31</accession>
<evidence type="ECO:0000256" key="4">
    <source>
        <dbReference type="ARBA" id="ARBA00023136"/>
    </source>
</evidence>
<dbReference type="Pfam" id="PF13564">
    <property type="entry name" value="DoxX_2"/>
    <property type="match status" value="1"/>
</dbReference>
<dbReference type="Proteomes" id="UP000252081">
    <property type="component" value="Unassembled WGS sequence"/>
</dbReference>
<dbReference type="AlphaFoldDB" id="A0A366KQ31"/>
<keyword evidence="4 5" id="KW-0472">Membrane</keyword>
<dbReference type="InterPro" id="IPR032808">
    <property type="entry name" value="DoxX"/>
</dbReference>
<evidence type="ECO:0000256" key="3">
    <source>
        <dbReference type="ARBA" id="ARBA00022989"/>
    </source>
</evidence>
<name>A0A366KQ31_9SPHI</name>
<dbReference type="PIRSF" id="PIRSF030066">
    <property type="entry name" value="UCP030066"/>
    <property type="match status" value="1"/>
</dbReference>
<feature type="transmembrane region" description="Helical" evidence="5">
    <location>
        <begin position="73"/>
        <end position="91"/>
    </location>
</feature>
<proteinExistence type="predicted"/>
<dbReference type="OrthoDB" id="7960583at2"/>
<organism evidence="6 7">
    <name type="scientific">Pedobacter miscanthi</name>
    <dbReference type="NCBI Taxonomy" id="2259170"/>
    <lineage>
        <taxon>Bacteria</taxon>
        <taxon>Pseudomonadati</taxon>
        <taxon>Bacteroidota</taxon>
        <taxon>Sphingobacteriia</taxon>
        <taxon>Sphingobacteriales</taxon>
        <taxon>Sphingobacteriaceae</taxon>
        <taxon>Pedobacter</taxon>
    </lineage>
</organism>
<keyword evidence="7" id="KW-1185">Reference proteome</keyword>
<dbReference type="InterPro" id="IPR016944">
    <property type="entry name" value="UCP030066"/>
</dbReference>
<feature type="transmembrane region" description="Helical" evidence="5">
    <location>
        <begin position="7"/>
        <end position="29"/>
    </location>
</feature>
<keyword evidence="2 5" id="KW-0812">Transmembrane</keyword>
<feature type="transmembrane region" description="Helical" evidence="5">
    <location>
        <begin position="41"/>
        <end position="64"/>
    </location>
</feature>
<comment type="subcellular location">
    <subcellularLocation>
        <location evidence="1">Membrane</location>
        <topology evidence="1">Multi-pass membrane protein</topology>
    </subcellularLocation>
</comment>
<reference evidence="6 7" key="1">
    <citation type="submission" date="2018-07" db="EMBL/GenBank/DDBJ databases">
        <title>A draft genome of a endophytic bacteria, a new species of Pedobacter.</title>
        <authorList>
            <person name="Zhang Z.D."/>
            <person name="Chen Z.J."/>
        </authorList>
    </citation>
    <scope>NUCLEOTIDE SEQUENCE [LARGE SCALE GENOMIC DNA]</scope>
    <source>
        <strain evidence="6 7">RS10</strain>
    </source>
</reference>
<dbReference type="GO" id="GO:0016020">
    <property type="term" value="C:membrane"/>
    <property type="evidence" value="ECO:0007669"/>
    <property type="project" value="UniProtKB-SubCell"/>
</dbReference>
<comment type="caution">
    <text evidence="6">The sequence shown here is derived from an EMBL/GenBank/DDBJ whole genome shotgun (WGS) entry which is preliminary data.</text>
</comment>
<gene>
    <name evidence="6" type="ORF">DRW42_20690</name>
</gene>
<evidence type="ECO:0000256" key="1">
    <source>
        <dbReference type="ARBA" id="ARBA00004141"/>
    </source>
</evidence>
<dbReference type="EMBL" id="QNQU01000020">
    <property type="protein sequence ID" value="RBQ03640.1"/>
    <property type="molecule type" value="Genomic_DNA"/>
</dbReference>
<feature type="transmembrane region" description="Helical" evidence="5">
    <location>
        <begin position="97"/>
        <end position="116"/>
    </location>
</feature>
<protein>
    <submittedName>
        <fullName evidence="6">DoxX family protein</fullName>
    </submittedName>
</protein>
<evidence type="ECO:0000256" key="2">
    <source>
        <dbReference type="ARBA" id="ARBA00022692"/>
    </source>
</evidence>